<dbReference type="InterPro" id="IPR011447">
    <property type="entry name" value="DUF1552"/>
</dbReference>
<dbReference type="KEGG" id="aagg:ETAA8_16300"/>
<accession>A0A517Y8I8</accession>
<dbReference type="EMBL" id="CP036274">
    <property type="protein sequence ID" value="QDU26550.1"/>
    <property type="molecule type" value="Genomic_DNA"/>
</dbReference>
<evidence type="ECO:0000313" key="1">
    <source>
        <dbReference type="EMBL" id="QDU26550.1"/>
    </source>
</evidence>
<gene>
    <name evidence="1" type="ORF">ETAA8_16300</name>
</gene>
<dbReference type="OrthoDB" id="9146593at2"/>
<reference evidence="1 2" key="1">
    <citation type="submission" date="2019-02" db="EMBL/GenBank/DDBJ databases">
        <title>Deep-cultivation of Planctomycetes and their phenomic and genomic characterization uncovers novel biology.</title>
        <authorList>
            <person name="Wiegand S."/>
            <person name="Jogler M."/>
            <person name="Boedeker C."/>
            <person name="Pinto D."/>
            <person name="Vollmers J."/>
            <person name="Rivas-Marin E."/>
            <person name="Kohn T."/>
            <person name="Peeters S.H."/>
            <person name="Heuer A."/>
            <person name="Rast P."/>
            <person name="Oberbeckmann S."/>
            <person name="Bunk B."/>
            <person name="Jeske O."/>
            <person name="Meyerdierks A."/>
            <person name="Storesund J.E."/>
            <person name="Kallscheuer N."/>
            <person name="Luecker S."/>
            <person name="Lage O.M."/>
            <person name="Pohl T."/>
            <person name="Merkel B.J."/>
            <person name="Hornburger P."/>
            <person name="Mueller R.-W."/>
            <person name="Bruemmer F."/>
            <person name="Labrenz M."/>
            <person name="Spormann A.M."/>
            <person name="Op den Camp H."/>
            <person name="Overmann J."/>
            <person name="Amann R."/>
            <person name="Jetten M.S.M."/>
            <person name="Mascher T."/>
            <person name="Medema M.H."/>
            <person name="Devos D.P."/>
            <person name="Kaster A.-K."/>
            <person name="Ovreas L."/>
            <person name="Rohde M."/>
            <person name="Galperin M.Y."/>
            <person name="Jogler C."/>
        </authorList>
    </citation>
    <scope>NUCLEOTIDE SEQUENCE [LARGE SCALE GENOMIC DNA]</scope>
    <source>
        <strain evidence="1 2">ETA_A8</strain>
    </source>
</reference>
<name>A0A517Y8I8_9BACT</name>
<evidence type="ECO:0000313" key="2">
    <source>
        <dbReference type="Proteomes" id="UP000315017"/>
    </source>
</evidence>
<dbReference type="RefSeq" id="WP_145087237.1">
    <property type="nucleotide sequence ID" value="NZ_CP036274.1"/>
</dbReference>
<dbReference type="AlphaFoldDB" id="A0A517Y8I8"/>
<dbReference type="Proteomes" id="UP000315017">
    <property type="component" value="Chromosome"/>
</dbReference>
<evidence type="ECO:0008006" key="3">
    <source>
        <dbReference type="Google" id="ProtNLM"/>
    </source>
</evidence>
<proteinExistence type="predicted"/>
<dbReference type="Pfam" id="PF07586">
    <property type="entry name" value="HXXSHH"/>
    <property type="match status" value="1"/>
</dbReference>
<keyword evidence="2" id="KW-1185">Reference proteome</keyword>
<protein>
    <recommendedName>
        <fullName evidence="3">DUF1552 domain-containing protein</fullName>
    </recommendedName>
</protein>
<organism evidence="1 2">
    <name type="scientific">Anatilimnocola aggregata</name>
    <dbReference type="NCBI Taxonomy" id="2528021"/>
    <lineage>
        <taxon>Bacteria</taxon>
        <taxon>Pseudomonadati</taxon>
        <taxon>Planctomycetota</taxon>
        <taxon>Planctomycetia</taxon>
        <taxon>Pirellulales</taxon>
        <taxon>Pirellulaceae</taxon>
        <taxon>Anatilimnocola</taxon>
    </lineage>
</organism>
<sequence>MNILHHRPITRRALLRAAGVSLALPWLEAMQPLRADQSGPPPVRTLFVYGPNGMYMPHWTPAAEGRLERLPEILRSLEPHRADFSVLTHLANMEAYRGGPKRAGHAPGSGCFLTCSTPRVTLGSDVRSGISVDQVLARELGTRTRLPSLELSVETPTGTGTCDVGYHCAYTTTISWRTPTTPLSRDISPRSVFERLFADAGAAREDEVRQRRSILDFVRAEAREFTQRVGAADRLKIEQYLESVREIERRVQAYERNPPVPDRSLTANGPLPIVPADFAEHTRLMIDLLVVALATDSIRVGSLMLGNDASQRSYPEINVRGGHHEVSHYGPDKTRQDNYTAIGAYHVSFFAYLLDRLKNTREGEHSLFDRSQVMFGCSIGRGNDHNYDDLPVLLAGRGNGSLRLGFHRVYPTETPIANLYLAMLEQAGVQMPRFGDSTGPLGQLT</sequence>